<reference evidence="1" key="1">
    <citation type="submission" date="2020-07" db="EMBL/GenBank/DDBJ databases">
        <title>Huge and variable diversity of episymbiotic CPR bacteria and DPANN archaea in groundwater ecosystems.</title>
        <authorList>
            <person name="He C.Y."/>
            <person name="Keren R."/>
            <person name="Whittaker M."/>
            <person name="Farag I.F."/>
            <person name="Doudna J."/>
            <person name="Cate J.H.D."/>
            <person name="Banfield J.F."/>
        </authorList>
    </citation>
    <scope>NUCLEOTIDE SEQUENCE</scope>
    <source>
        <strain evidence="1">NC_groundwater_1586_Pr3_B-0.1um_66_15</strain>
    </source>
</reference>
<protein>
    <submittedName>
        <fullName evidence="1">Growth inhibitor PemK</fullName>
    </submittedName>
</protein>
<accession>A0A933NWF0</accession>
<proteinExistence type="predicted"/>
<dbReference type="Proteomes" id="UP000782610">
    <property type="component" value="Unassembled WGS sequence"/>
</dbReference>
<sequence length="145" mass="16143">MALPTPEPGLVVNYGFVWAGDGRPTPPDTGKDRPCLIVDVLDSAGPPGRTERQVTYLPISHTSPRTDERAHLIPPRVAEHLGLTAERSYLYTSYACEDDWPMDLSKIPGTDRFDYGFVPPAFFAAVVRDFAEELRRRPGLPHPRS</sequence>
<dbReference type="AlphaFoldDB" id="A0A933NWF0"/>
<gene>
    <name evidence="1" type="ORF">HY834_00080</name>
</gene>
<comment type="caution">
    <text evidence="1">The sequence shown here is derived from an EMBL/GenBank/DDBJ whole genome shotgun (WGS) entry which is preliminary data.</text>
</comment>
<dbReference type="EMBL" id="JACRAF010000001">
    <property type="protein sequence ID" value="MBI4920120.1"/>
    <property type="molecule type" value="Genomic_DNA"/>
</dbReference>
<evidence type="ECO:0000313" key="1">
    <source>
        <dbReference type="EMBL" id="MBI4920120.1"/>
    </source>
</evidence>
<name>A0A933NWF0_9HYPH</name>
<organism evidence="1 2">
    <name type="scientific">Devosia nanyangense</name>
    <dbReference type="NCBI Taxonomy" id="1228055"/>
    <lineage>
        <taxon>Bacteria</taxon>
        <taxon>Pseudomonadati</taxon>
        <taxon>Pseudomonadota</taxon>
        <taxon>Alphaproteobacteria</taxon>
        <taxon>Hyphomicrobiales</taxon>
        <taxon>Devosiaceae</taxon>
        <taxon>Devosia</taxon>
    </lineage>
</organism>
<evidence type="ECO:0000313" key="2">
    <source>
        <dbReference type="Proteomes" id="UP000782610"/>
    </source>
</evidence>